<sequence length="345" mass="34316">MPPRRPVRRTVTLALLTLGVAMTQAGCGADATPAATTVVAVLDGRTVEVERDGATSTVTLAGLLVPAPDECLGEESAAALGDLLKTGTEVRLEPSDPAGGSEDIVAAVFADDVLVSAELVRLGLAYADPTEDVPAQVTAAQEEAIDASAGLFGVGAPCTLPAQVEALEQATAEAADAAAALAAGAGIVEVDRHGSALAAAAATGAALAALLDGEQSARYPGAMVATWRSRTVAVNERLAGVTATVQQVRASEEQRIEGERVAAEAAAAQAAADEAARQAQAAADAEAARVAAEAAAVQTKAPTGGSVHYQNCDAVRAAGADPIYAGDPGYSGKLDRDGDGVGCEK</sequence>
<proteinExistence type="predicted"/>
<comment type="caution">
    <text evidence="4">The sequence shown here is derived from an EMBL/GenBank/DDBJ whole genome shotgun (WGS) entry which is preliminary data.</text>
</comment>
<feature type="signal peptide" evidence="2">
    <location>
        <begin position="1"/>
        <end position="25"/>
    </location>
</feature>
<evidence type="ECO:0000313" key="4">
    <source>
        <dbReference type="EMBL" id="GEK23023.1"/>
    </source>
</evidence>
<evidence type="ECO:0000259" key="3">
    <source>
        <dbReference type="SMART" id="SM00894"/>
    </source>
</evidence>
<dbReference type="InterPro" id="IPR008613">
    <property type="entry name" value="Excalibur_Ca-bd_domain"/>
</dbReference>
<dbReference type="InterPro" id="IPR035437">
    <property type="entry name" value="SNase_OB-fold_sf"/>
</dbReference>
<dbReference type="EMBL" id="BJUB01000012">
    <property type="protein sequence ID" value="GEK23023.1"/>
    <property type="molecule type" value="Genomic_DNA"/>
</dbReference>
<dbReference type="Proteomes" id="UP000321118">
    <property type="component" value="Unassembled WGS sequence"/>
</dbReference>
<organism evidence="4 5">
    <name type="scientific">Cellulomonas xylanilytica</name>
    <dbReference type="NCBI Taxonomy" id="233583"/>
    <lineage>
        <taxon>Bacteria</taxon>
        <taxon>Bacillati</taxon>
        <taxon>Actinomycetota</taxon>
        <taxon>Actinomycetes</taxon>
        <taxon>Micrococcales</taxon>
        <taxon>Cellulomonadaceae</taxon>
        <taxon>Cellulomonas</taxon>
    </lineage>
</organism>
<dbReference type="SUPFAM" id="SSF50199">
    <property type="entry name" value="Staphylococcal nuclease"/>
    <property type="match status" value="1"/>
</dbReference>
<feature type="domain" description="Excalibur calcium-binding" evidence="3">
    <location>
        <begin position="308"/>
        <end position="344"/>
    </location>
</feature>
<protein>
    <recommendedName>
        <fullName evidence="3">Excalibur calcium-binding domain-containing protein</fullName>
    </recommendedName>
</protein>
<keyword evidence="2" id="KW-0732">Signal</keyword>
<evidence type="ECO:0000256" key="1">
    <source>
        <dbReference type="SAM" id="MobiDB-lite"/>
    </source>
</evidence>
<name>A0A510V819_9CELL</name>
<accession>A0A510V819</accession>
<feature type="chain" id="PRO_5038619574" description="Excalibur calcium-binding domain-containing protein" evidence="2">
    <location>
        <begin position="26"/>
        <end position="345"/>
    </location>
</feature>
<gene>
    <name evidence="4" type="ORF">CXY01_35430</name>
</gene>
<dbReference type="Pfam" id="PF05901">
    <property type="entry name" value="Excalibur"/>
    <property type="match status" value="1"/>
</dbReference>
<feature type="region of interest" description="Disordered" evidence="1">
    <location>
        <begin position="326"/>
        <end position="345"/>
    </location>
</feature>
<evidence type="ECO:0000313" key="5">
    <source>
        <dbReference type="Proteomes" id="UP000321118"/>
    </source>
</evidence>
<keyword evidence="5" id="KW-1185">Reference proteome</keyword>
<evidence type="ECO:0000256" key="2">
    <source>
        <dbReference type="SAM" id="SignalP"/>
    </source>
</evidence>
<feature type="compositionally biased region" description="Basic and acidic residues" evidence="1">
    <location>
        <begin position="333"/>
        <end position="345"/>
    </location>
</feature>
<dbReference type="Gene3D" id="2.40.50.90">
    <property type="match status" value="1"/>
</dbReference>
<dbReference type="SMART" id="SM00894">
    <property type="entry name" value="Excalibur"/>
    <property type="match status" value="1"/>
</dbReference>
<dbReference type="AlphaFoldDB" id="A0A510V819"/>
<reference evidence="4 5" key="1">
    <citation type="submission" date="2019-07" db="EMBL/GenBank/DDBJ databases">
        <title>Whole genome shotgun sequence of Cellulomonas xylanilytica NBRC 101102.</title>
        <authorList>
            <person name="Hosoyama A."/>
            <person name="Uohara A."/>
            <person name="Ohji S."/>
            <person name="Ichikawa N."/>
        </authorList>
    </citation>
    <scope>NUCLEOTIDE SEQUENCE [LARGE SCALE GENOMIC DNA]</scope>
    <source>
        <strain evidence="4 5">NBRC 101102</strain>
    </source>
</reference>